<comment type="caution">
    <text evidence="9">The sequence shown here is derived from an EMBL/GenBank/DDBJ whole genome shotgun (WGS) entry which is preliminary data.</text>
</comment>
<proteinExistence type="predicted"/>
<dbReference type="SUPFAM" id="SSF52540">
    <property type="entry name" value="P-loop containing nucleoside triphosphate hydrolases"/>
    <property type="match status" value="1"/>
</dbReference>
<dbReference type="InterPro" id="IPR027417">
    <property type="entry name" value="P-loop_NTPase"/>
</dbReference>
<dbReference type="PANTHER" id="PTHR11669:SF8">
    <property type="entry name" value="DNA POLYMERASE III SUBUNIT DELTA"/>
    <property type="match status" value="1"/>
</dbReference>
<dbReference type="EMBL" id="JAUSTN010000007">
    <property type="protein sequence ID" value="MDQ0275461.1"/>
    <property type="molecule type" value="Genomic_DNA"/>
</dbReference>
<dbReference type="RefSeq" id="WP_023055980.1">
    <property type="nucleotide sequence ID" value="NZ_JAUSTN010000007.1"/>
</dbReference>
<name>A0ABU0AW16_9FIRM</name>
<dbReference type="SUPFAM" id="SSF48019">
    <property type="entry name" value="post-AAA+ oligomerization domain-like"/>
    <property type="match status" value="1"/>
</dbReference>
<evidence type="ECO:0000256" key="1">
    <source>
        <dbReference type="ARBA" id="ARBA00012417"/>
    </source>
</evidence>
<dbReference type="Gene3D" id="3.40.50.300">
    <property type="entry name" value="P-loop containing nucleotide triphosphate hydrolases"/>
    <property type="match status" value="1"/>
</dbReference>
<gene>
    <name evidence="9" type="ORF">J2S72_001488</name>
</gene>
<keyword evidence="5" id="KW-0235">DNA replication</keyword>
<evidence type="ECO:0000256" key="2">
    <source>
        <dbReference type="ARBA" id="ARBA00014363"/>
    </source>
</evidence>
<accession>A0ABU0AW16</accession>
<dbReference type="PANTHER" id="PTHR11669">
    <property type="entry name" value="REPLICATION FACTOR C / DNA POLYMERASE III GAMMA-TAU SUBUNIT"/>
    <property type="match status" value="1"/>
</dbReference>
<dbReference type="EC" id="2.7.7.7" evidence="1"/>
<keyword evidence="10" id="KW-1185">Reference proteome</keyword>
<evidence type="ECO:0000256" key="6">
    <source>
        <dbReference type="ARBA" id="ARBA00022932"/>
    </source>
</evidence>
<evidence type="ECO:0000313" key="10">
    <source>
        <dbReference type="Proteomes" id="UP001236559"/>
    </source>
</evidence>
<dbReference type="Pfam" id="PF09115">
    <property type="entry name" value="DNApol3-delta_C"/>
    <property type="match status" value="1"/>
</dbReference>
<dbReference type="GO" id="GO:0003887">
    <property type="term" value="F:DNA-directed DNA polymerase activity"/>
    <property type="evidence" value="ECO:0007669"/>
    <property type="project" value="UniProtKB-EC"/>
</dbReference>
<keyword evidence="6" id="KW-0239">DNA-directed DNA polymerase</keyword>
<evidence type="ECO:0000256" key="5">
    <source>
        <dbReference type="ARBA" id="ARBA00022705"/>
    </source>
</evidence>
<dbReference type="Proteomes" id="UP001236559">
    <property type="component" value="Unassembled WGS sequence"/>
</dbReference>
<dbReference type="Pfam" id="PF13177">
    <property type="entry name" value="DNA_pol3_delta2"/>
    <property type="match status" value="1"/>
</dbReference>
<comment type="catalytic activity">
    <reaction evidence="7">
        <text>DNA(n) + a 2'-deoxyribonucleoside 5'-triphosphate = DNA(n+1) + diphosphate</text>
        <dbReference type="Rhea" id="RHEA:22508"/>
        <dbReference type="Rhea" id="RHEA-COMP:17339"/>
        <dbReference type="Rhea" id="RHEA-COMP:17340"/>
        <dbReference type="ChEBI" id="CHEBI:33019"/>
        <dbReference type="ChEBI" id="CHEBI:61560"/>
        <dbReference type="ChEBI" id="CHEBI:173112"/>
        <dbReference type="EC" id="2.7.7.7"/>
    </reaction>
</comment>
<evidence type="ECO:0000259" key="8">
    <source>
        <dbReference type="Pfam" id="PF09115"/>
    </source>
</evidence>
<dbReference type="InterPro" id="IPR008921">
    <property type="entry name" value="DNA_pol3_clamp-load_cplx_C"/>
</dbReference>
<evidence type="ECO:0000256" key="7">
    <source>
        <dbReference type="ARBA" id="ARBA00049244"/>
    </source>
</evidence>
<evidence type="ECO:0000313" key="9">
    <source>
        <dbReference type="EMBL" id="MDQ0275461.1"/>
    </source>
</evidence>
<dbReference type="InterPro" id="IPR050238">
    <property type="entry name" value="DNA_Rep/Repair_Clamp_Loader"/>
</dbReference>
<dbReference type="InterPro" id="IPR015199">
    <property type="entry name" value="DNA_pol_III_delta_C"/>
</dbReference>
<protein>
    <recommendedName>
        <fullName evidence="2">DNA polymerase III subunit delta'</fullName>
        <ecNumber evidence="1">2.7.7.7</ecNumber>
    </recommendedName>
</protein>
<sequence>MFVGNLNLTQELKNNKEISHAYIFAGPEGIGKKTLAICYARKILTGKFKLDTDGFAHPDLFILEKERVKKSDIEELIEDSYKLPFEGKRKVYIIDGFEEATKESQNAFLKTLEEPPEYLTIFLITSDLERILDTILSRCRTLNFNGLSQNEIEEFLIDKGIRKNARLFSKISGGSLKKALALNQGENFERRQKTIKNLLKILKGSKEEIFKQYNFFEENKDDLQEIFETLSLFLRDLAVYKSTKNVNNILNIDYIEEIKGLNLSTKEALEAYKILEKARNNFKSNLNFRLNIENMLMKLGGLND</sequence>
<reference evidence="9 10" key="1">
    <citation type="submission" date="2023-07" db="EMBL/GenBank/DDBJ databases">
        <title>Genomic Encyclopedia of Type Strains, Phase IV (KMG-IV): sequencing the most valuable type-strain genomes for metagenomic binning, comparative biology and taxonomic classification.</title>
        <authorList>
            <person name="Goeker M."/>
        </authorList>
    </citation>
    <scope>NUCLEOTIDE SEQUENCE [LARGE SCALE GENOMIC DNA]</scope>
    <source>
        <strain evidence="9 10">DSM 22616</strain>
    </source>
</reference>
<keyword evidence="3 9" id="KW-0808">Transferase</keyword>
<evidence type="ECO:0000256" key="3">
    <source>
        <dbReference type="ARBA" id="ARBA00022679"/>
    </source>
</evidence>
<keyword evidence="4 9" id="KW-0548">Nucleotidyltransferase</keyword>
<feature type="domain" description="DNA polymerase III delta subunit C-terminal" evidence="8">
    <location>
        <begin position="187"/>
        <end position="299"/>
    </location>
</feature>
<organism evidence="9 10">
    <name type="scientific">Peptoniphilus koenoeneniae</name>
    <dbReference type="NCBI Taxonomy" id="507751"/>
    <lineage>
        <taxon>Bacteria</taxon>
        <taxon>Bacillati</taxon>
        <taxon>Bacillota</taxon>
        <taxon>Tissierellia</taxon>
        <taxon>Tissierellales</taxon>
        <taxon>Peptoniphilaceae</taxon>
        <taxon>Peptoniphilus</taxon>
    </lineage>
</organism>
<evidence type="ECO:0000256" key="4">
    <source>
        <dbReference type="ARBA" id="ARBA00022695"/>
    </source>
</evidence>